<dbReference type="AlphaFoldDB" id="A0A816JRR6"/>
<dbReference type="InterPro" id="IPR032867">
    <property type="entry name" value="DYW_dom"/>
</dbReference>
<sequence length="587" mass="65997">MQRISISISGIRRFSVTSPSPSCASNHVTLAGKKAFSFLDSDQTFPRNYHHQSPLYKVSSFLGSCKSQSNSKSVLLQAHAHILKLGYGTHPTLVASIVAAYRRCNLPHIARRLLTRFLSLSPGVSNTNLVIESLMINGECGLAKKVLRKASDRNVITWNLMIGGYVRNVQYEEALKTLKDMISFSDIKPNKFSFASALAACARLGDLNRAKWVHSLMMTDGGVELNPILCTALVDVYAKCGHIKTSREVFYGVERDDVSVWNAMITDYVLLSNIYSSTKKWESAQKVRELMKREGIRKAKGKSWVEFGGVIHRFKAGDASHVETKGIYKLLEELIQRTKSQGFVPDTDLVLMDVSEEEKEENLNYHSEKLALAFGILKSSPGSEVRIQKNIRMCSDCHNWIKSVSRLKLYSNLDDESQLPRLFTSENHKTRENFVVVVISLSQDSSRPFVCGSKKEKDTTNVGPLPLLLYFFALLLYRSKQRGFLELDLVLGNWVEENVNSMDETAVKSLIHVLDLENPDLWKWLTSQEQPPEIVSSNPVFLALHKKVMTNLNKHAAPETRAAAGQPWVKGWDDFKRGRDAPISGNQ</sequence>
<dbReference type="InterPro" id="IPR036714">
    <property type="entry name" value="SDH_sf"/>
</dbReference>
<dbReference type="EMBL" id="HG994366">
    <property type="protein sequence ID" value="CAF1899783.1"/>
    <property type="molecule type" value="Genomic_DNA"/>
</dbReference>
<dbReference type="PROSITE" id="PS51375">
    <property type="entry name" value="PPR"/>
    <property type="match status" value="1"/>
</dbReference>
<feature type="domain" description="DYW" evidence="6">
    <location>
        <begin position="342"/>
        <end position="407"/>
    </location>
</feature>
<evidence type="ECO:0000256" key="5">
    <source>
        <dbReference type="PROSITE-ProRule" id="PRU00708"/>
    </source>
</evidence>
<evidence type="ECO:0000256" key="4">
    <source>
        <dbReference type="ARBA" id="ARBA00023186"/>
    </source>
</evidence>
<dbReference type="Gene3D" id="1.10.150.250">
    <property type="entry name" value="Flavinator of succinate dehydrogenase"/>
    <property type="match status" value="1"/>
</dbReference>
<organism evidence="7">
    <name type="scientific">Brassica napus</name>
    <name type="common">Rape</name>
    <dbReference type="NCBI Taxonomy" id="3708"/>
    <lineage>
        <taxon>Eukaryota</taxon>
        <taxon>Viridiplantae</taxon>
        <taxon>Streptophyta</taxon>
        <taxon>Embryophyta</taxon>
        <taxon>Tracheophyta</taxon>
        <taxon>Spermatophyta</taxon>
        <taxon>Magnoliopsida</taxon>
        <taxon>eudicotyledons</taxon>
        <taxon>Gunneridae</taxon>
        <taxon>Pentapetalae</taxon>
        <taxon>rosids</taxon>
        <taxon>malvids</taxon>
        <taxon>Brassicales</taxon>
        <taxon>Brassicaceae</taxon>
        <taxon>Brassiceae</taxon>
        <taxon>Brassica</taxon>
    </lineage>
</organism>
<dbReference type="InterPro" id="IPR002885">
    <property type="entry name" value="PPR_rpt"/>
</dbReference>
<keyword evidence="2" id="KW-0677">Repeat</keyword>
<comment type="similarity">
    <text evidence="1">Belongs to the PPR family. PCMP-H subfamily.</text>
</comment>
<proteinExistence type="inferred from homology"/>
<evidence type="ECO:0000313" key="7">
    <source>
        <dbReference type="EMBL" id="CAF1899783.1"/>
    </source>
</evidence>
<dbReference type="InterPro" id="IPR046960">
    <property type="entry name" value="PPR_At4g14850-like_plant"/>
</dbReference>
<reference evidence="7" key="1">
    <citation type="submission" date="2021-01" db="EMBL/GenBank/DDBJ databases">
        <authorList>
            <consortium name="Genoscope - CEA"/>
            <person name="William W."/>
        </authorList>
    </citation>
    <scope>NUCLEOTIDE SEQUENCE</scope>
</reference>
<dbReference type="InterPro" id="IPR011990">
    <property type="entry name" value="TPR-like_helical_dom_sf"/>
</dbReference>
<name>A0A816JRR6_BRANA</name>
<feature type="repeat" description="PPR" evidence="5">
    <location>
        <begin position="154"/>
        <end position="189"/>
    </location>
</feature>
<dbReference type="PANTHER" id="PTHR47926">
    <property type="entry name" value="PENTATRICOPEPTIDE REPEAT-CONTAINING PROTEIN"/>
    <property type="match status" value="1"/>
</dbReference>
<dbReference type="Pfam" id="PF13041">
    <property type="entry name" value="PPR_2"/>
    <property type="match status" value="1"/>
</dbReference>
<dbReference type="SUPFAM" id="SSF109910">
    <property type="entry name" value="YgfY-like"/>
    <property type="match status" value="1"/>
</dbReference>
<dbReference type="GO" id="GO:0003723">
    <property type="term" value="F:RNA binding"/>
    <property type="evidence" value="ECO:0007669"/>
    <property type="project" value="InterPro"/>
</dbReference>
<dbReference type="Pfam" id="PF14432">
    <property type="entry name" value="DYW_deaminase"/>
    <property type="match status" value="1"/>
</dbReference>
<evidence type="ECO:0000256" key="3">
    <source>
        <dbReference type="ARBA" id="ARBA00023128"/>
    </source>
</evidence>
<dbReference type="GO" id="GO:0008270">
    <property type="term" value="F:zinc ion binding"/>
    <property type="evidence" value="ECO:0007669"/>
    <property type="project" value="InterPro"/>
</dbReference>
<accession>A0A816JRR6</accession>
<keyword evidence="4" id="KW-0143">Chaperone</keyword>
<gene>
    <name evidence="7" type="ORF">DARMORV10_C02P20620.1</name>
</gene>
<evidence type="ECO:0000256" key="1">
    <source>
        <dbReference type="ARBA" id="ARBA00006643"/>
    </source>
</evidence>
<protein>
    <submittedName>
        <fullName evidence="7">(rape) hypothetical protein</fullName>
    </submittedName>
</protein>
<dbReference type="Proteomes" id="UP001295469">
    <property type="component" value="Chromosome C02"/>
</dbReference>
<dbReference type="Gene3D" id="1.25.40.10">
    <property type="entry name" value="Tetratricopeptide repeat domain"/>
    <property type="match status" value="2"/>
</dbReference>
<keyword evidence="3" id="KW-0496">Mitochondrion</keyword>
<evidence type="ECO:0000259" key="6">
    <source>
        <dbReference type="Pfam" id="PF14432"/>
    </source>
</evidence>
<dbReference type="InterPro" id="IPR046848">
    <property type="entry name" value="E_motif"/>
</dbReference>
<evidence type="ECO:0000256" key="2">
    <source>
        <dbReference type="ARBA" id="ARBA00022737"/>
    </source>
</evidence>
<dbReference type="Pfam" id="PF20431">
    <property type="entry name" value="E_motif"/>
    <property type="match status" value="1"/>
</dbReference>
<dbReference type="Pfam" id="PF03937">
    <property type="entry name" value="Sdh5"/>
    <property type="match status" value="1"/>
</dbReference>
<dbReference type="GO" id="GO:0009451">
    <property type="term" value="P:RNA modification"/>
    <property type="evidence" value="ECO:0007669"/>
    <property type="project" value="InterPro"/>
</dbReference>
<dbReference type="InterPro" id="IPR005631">
    <property type="entry name" value="SDH"/>
</dbReference>
<dbReference type="PANTHER" id="PTHR47926:SF360">
    <property type="entry name" value="PENTATRICOPEPTIDE REPEAT-CONTAINING PROTEIN"/>
    <property type="match status" value="1"/>
</dbReference>
<dbReference type="NCBIfam" id="TIGR00756">
    <property type="entry name" value="PPR"/>
    <property type="match status" value="1"/>
</dbReference>
<dbReference type="FunFam" id="1.10.150.250:FF:000004">
    <property type="entry name" value="Succinate dehydrogenase assembly factor 2, mitochondrial"/>
    <property type="match status" value="1"/>
</dbReference>